<comment type="caution">
    <text evidence="2">The sequence shown here is derived from an EMBL/GenBank/DDBJ whole genome shotgun (WGS) entry which is preliminary data.</text>
</comment>
<dbReference type="EMBL" id="JAXAVX010000001">
    <property type="protein sequence ID" value="MDX8150558.1"/>
    <property type="molecule type" value="Genomic_DNA"/>
</dbReference>
<proteinExistence type="predicted"/>
<accession>A0ABU4VI16</accession>
<name>A0ABU4VI16_9ACTN</name>
<gene>
    <name evidence="2" type="ORF">SK069_03050</name>
</gene>
<feature type="compositionally biased region" description="Basic residues" evidence="1">
    <location>
        <begin position="66"/>
        <end position="75"/>
    </location>
</feature>
<feature type="region of interest" description="Disordered" evidence="1">
    <location>
        <begin position="48"/>
        <end position="75"/>
    </location>
</feature>
<protein>
    <submittedName>
        <fullName evidence="2">Uncharacterized protein</fullName>
    </submittedName>
</protein>
<dbReference type="Proteomes" id="UP001277761">
    <property type="component" value="Unassembled WGS sequence"/>
</dbReference>
<evidence type="ECO:0000256" key="1">
    <source>
        <dbReference type="SAM" id="MobiDB-lite"/>
    </source>
</evidence>
<dbReference type="RefSeq" id="WP_319952704.1">
    <property type="nucleotide sequence ID" value="NZ_JAXAVX010000001.1"/>
</dbReference>
<evidence type="ECO:0000313" key="2">
    <source>
        <dbReference type="EMBL" id="MDX8150558.1"/>
    </source>
</evidence>
<keyword evidence="3" id="KW-1185">Reference proteome</keyword>
<organism evidence="2 3">
    <name type="scientific">Patulibacter brassicae</name>
    <dbReference type="NCBI Taxonomy" id="1705717"/>
    <lineage>
        <taxon>Bacteria</taxon>
        <taxon>Bacillati</taxon>
        <taxon>Actinomycetota</taxon>
        <taxon>Thermoleophilia</taxon>
        <taxon>Solirubrobacterales</taxon>
        <taxon>Patulibacteraceae</taxon>
        <taxon>Patulibacter</taxon>
    </lineage>
</organism>
<reference evidence="2 3" key="1">
    <citation type="submission" date="2023-11" db="EMBL/GenBank/DDBJ databases">
        <authorList>
            <person name="Xu M."/>
            <person name="Jiang T."/>
        </authorList>
    </citation>
    <scope>NUCLEOTIDE SEQUENCE [LARGE SCALE GENOMIC DNA]</scope>
    <source>
        <strain evidence="2 3">SD</strain>
    </source>
</reference>
<evidence type="ECO:0000313" key="3">
    <source>
        <dbReference type="Proteomes" id="UP001277761"/>
    </source>
</evidence>
<sequence>MSTPVAAGLSLAVLALIVAVVLVDSLAIAGVALVTGIVLLRMGGGTTDEPAAHDADAPVDPPRGPRAGRRRTRRR</sequence>